<sequence length="99" mass="11454">MLENRFRVATRGYSEEFERWTDALNAANALKPQCKSLLQDVRIFYGEELIWVYSRSHTYPQYIGAGVYDRLVRLFVQEAREEQEASEQAESGQAESGQA</sequence>
<dbReference type="Proteomes" id="UP000757435">
    <property type="component" value="Unassembled WGS sequence"/>
</dbReference>
<name>A0A951QDR5_9CYAN</name>
<dbReference type="AlphaFoldDB" id="A0A951QDR5"/>
<gene>
    <name evidence="1" type="ORF">KME15_15180</name>
</gene>
<evidence type="ECO:0000313" key="1">
    <source>
        <dbReference type="EMBL" id="MBW4660016.1"/>
    </source>
</evidence>
<protein>
    <submittedName>
        <fullName evidence="1">Uncharacterized protein</fullName>
    </submittedName>
</protein>
<reference evidence="1" key="2">
    <citation type="journal article" date="2022" name="Microbiol. Resour. Announc.">
        <title>Metagenome Sequencing to Explore Phylogenomics of Terrestrial Cyanobacteria.</title>
        <authorList>
            <person name="Ward R.D."/>
            <person name="Stajich J.E."/>
            <person name="Johansen J.R."/>
            <person name="Huntemann M."/>
            <person name="Clum A."/>
            <person name="Foster B."/>
            <person name="Foster B."/>
            <person name="Roux S."/>
            <person name="Palaniappan K."/>
            <person name="Varghese N."/>
            <person name="Mukherjee S."/>
            <person name="Reddy T.B.K."/>
            <person name="Daum C."/>
            <person name="Copeland A."/>
            <person name="Chen I.A."/>
            <person name="Ivanova N.N."/>
            <person name="Kyrpides N.C."/>
            <person name="Shapiro N."/>
            <person name="Eloe-Fadrosh E.A."/>
            <person name="Pietrasiak N."/>
        </authorList>
    </citation>
    <scope>NUCLEOTIDE SEQUENCE</scope>
    <source>
        <strain evidence="1">UHER 2000/2452</strain>
    </source>
</reference>
<organism evidence="1 2">
    <name type="scientific">Drouetiella hepatica Uher 2000/2452</name>
    <dbReference type="NCBI Taxonomy" id="904376"/>
    <lineage>
        <taxon>Bacteria</taxon>
        <taxon>Bacillati</taxon>
        <taxon>Cyanobacteriota</taxon>
        <taxon>Cyanophyceae</taxon>
        <taxon>Oculatellales</taxon>
        <taxon>Oculatellaceae</taxon>
        <taxon>Drouetiella</taxon>
    </lineage>
</organism>
<accession>A0A951QDR5</accession>
<comment type="caution">
    <text evidence="1">The sequence shown here is derived from an EMBL/GenBank/DDBJ whole genome shotgun (WGS) entry which is preliminary data.</text>
</comment>
<dbReference type="EMBL" id="JAHHHD010000017">
    <property type="protein sequence ID" value="MBW4660016.1"/>
    <property type="molecule type" value="Genomic_DNA"/>
</dbReference>
<reference evidence="1" key="1">
    <citation type="submission" date="2021-05" db="EMBL/GenBank/DDBJ databases">
        <authorList>
            <person name="Pietrasiak N."/>
            <person name="Ward R."/>
            <person name="Stajich J.E."/>
            <person name="Kurbessoian T."/>
        </authorList>
    </citation>
    <scope>NUCLEOTIDE SEQUENCE</scope>
    <source>
        <strain evidence="1">UHER 2000/2452</strain>
    </source>
</reference>
<evidence type="ECO:0000313" key="2">
    <source>
        <dbReference type="Proteomes" id="UP000757435"/>
    </source>
</evidence>
<proteinExistence type="predicted"/>